<comment type="caution">
    <text evidence="1">The sequence shown here is derived from an EMBL/GenBank/DDBJ whole genome shotgun (WGS) entry which is preliminary data.</text>
</comment>
<dbReference type="RefSeq" id="WP_290263097.1">
    <property type="nucleotide sequence ID" value="NZ_JAUFQG010000004.1"/>
</dbReference>
<gene>
    <name evidence="1" type="ORF">ACFOX3_16530</name>
</gene>
<dbReference type="InterPro" id="IPR014871">
    <property type="entry name" value="dUTPase/dCTP_pyrophosphatase"/>
</dbReference>
<evidence type="ECO:0000313" key="2">
    <source>
        <dbReference type="Proteomes" id="UP001595840"/>
    </source>
</evidence>
<dbReference type="Gene3D" id="1.10.4010.10">
    <property type="entry name" value="Type II deoxyuridine triphosphatase"/>
    <property type="match status" value="1"/>
</dbReference>
<dbReference type="CDD" id="cd11527">
    <property type="entry name" value="NTP-PPase_dUTPase"/>
    <property type="match status" value="1"/>
</dbReference>
<keyword evidence="1" id="KW-0378">Hydrolase</keyword>
<dbReference type="EC" id="3.6.1.23" evidence="1"/>
<dbReference type="GO" id="GO:0004170">
    <property type="term" value="F:dUTP diphosphatase activity"/>
    <property type="evidence" value="ECO:0007669"/>
    <property type="project" value="UniProtKB-EC"/>
</dbReference>
<proteinExistence type="predicted"/>
<dbReference type="SUPFAM" id="SSF101386">
    <property type="entry name" value="all-alpha NTP pyrophosphatases"/>
    <property type="match status" value="1"/>
</dbReference>
<sequence length="210" mass="24418">MRAQLKTMLELQDSMNTKVNENWREQNFAWYRAIWVECAELMDHFGWKWWKKQVPDVEQVRLELIDIWHFGLSILLTKFSTQALMIDELEQGLKSTSGIQAIADDEMFRELLETFAEETIASKSFSVSTFAKLLTAADMSVDQLYCGYVGKNVLNFFRQDHGYKDGSYKKLWSGREDNEHLVEAVAELDANSATFADDLYQALLERYQNA</sequence>
<dbReference type="EMBL" id="JBHSCX010000021">
    <property type="protein sequence ID" value="MFC4363926.1"/>
    <property type="molecule type" value="Genomic_DNA"/>
</dbReference>
<keyword evidence="2" id="KW-1185">Reference proteome</keyword>
<reference evidence="2" key="1">
    <citation type="journal article" date="2019" name="Int. J. Syst. Evol. Microbiol.">
        <title>The Global Catalogue of Microorganisms (GCM) 10K type strain sequencing project: providing services to taxonomists for standard genome sequencing and annotation.</title>
        <authorList>
            <consortium name="The Broad Institute Genomics Platform"/>
            <consortium name="The Broad Institute Genome Sequencing Center for Infectious Disease"/>
            <person name="Wu L."/>
            <person name="Ma J."/>
        </authorList>
    </citation>
    <scope>NUCLEOTIDE SEQUENCE [LARGE SCALE GENOMIC DNA]</scope>
    <source>
        <strain evidence="2">CECT 8570</strain>
    </source>
</reference>
<name>A0ABV8V930_9GAMM</name>
<organism evidence="1 2">
    <name type="scientific">Simiduia curdlanivorans</name>
    <dbReference type="NCBI Taxonomy" id="1492769"/>
    <lineage>
        <taxon>Bacteria</taxon>
        <taxon>Pseudomonadati</taxon>
        <taxon>Pseudomonadota</taxon>
        <taxon>Gammaproteobacteria</taxon>
        <taxon>Cellvibrionales</taxon>
        <taxon>Cellvibrionaceae</taxon>
        <taxon>Simiduia</taxon>
    </lineage>
</organism>
<evidence type="ECO:0000313" key="1">
    <source>
        <dbReference type="EMBL" id="MFC4363926.1"/>
    </source>
</evidence>
<dbReference type="Pfam" id="PF08761">
    <property type="entry name" value="dUTPase_2"/>
    <property type="match status" value="1"/>
</dbReference>
<protein>
    <submittedName>
        <fullName evidence="1">dUTP diphosphatase</fullName>
        <ecNumber evidence="1">3.6.1.23</ecNumber>
    </submittedName>
</protein>
<dbReference type="Proteomes" id="UP001595840">
    <property type="component" value="Unassembled WGS sequence"/>
</dbReference>
<accession>A0ABV8V930</accession>